<name>A0AB39CI26_9BURK</name>
<gene>
    <name evidence="2" type="primary">pabB</name>
    <name evidence="2" type="ORF">ABRY99_11895</name>
</gene>
<dbReference type="Pfam" id="PF00425">
    <property type="entry name" value="Chorismate_bind"/>
    <property type="match status" value="1"/>
</dbReference>
<dbReference type="AlphaFoldDB" id="A0AB39CI26"/>
<dbReference type="SUPFAM" id="SSF56322">
    <property type="entry name" value="ADC synthase"/>
    <property type="match status" value="1"/>
</dbReference>
<dbReference type="EC" id="2.6.1.85" evidence="2"/>
<dbReference type="PANTHER" id="PTHR11236:SF50">
    <property type="entry name" value="AMINODEOXYCHORISMATE SYNTHASE COMPONENT 1"/>
    <property type="match status" value="1"/>
</dbReference>
<feature type="domain" description="Chorismate-utilising enzyme C-terminal" evidence="1">
    <location>
        <begin position="124"/>
        <end position="376"/>
    </location>
</feature>
<proteinExistence type="predicted"/>
<dbReference type="NCBIfam" id="TIGR00553">
    <property type="entry name" value="pabB"/>
    <property type="match status" value="1"/>
</dbReference>
<keyword evidence="2" id="KW-0808">Transferase</keyword>
<dbReference type="RefSeq" id="WP_368643291.1">
    <property type="nucleotide sequence ID" value="NZ_CP158252.1"/>
</dbReference>
<dbReference type="Gene3D" id="3.60.120.10">
    <property type="entry name" value="Anthranilate synthase"/>
    <property type="match status" value="1"/>
</dbReference>
<sequence>MTCLFEDRLADRALRLLDPVARIAAHRRAELPAAWAAIEAARRAGHWVALLLDYELGEWLEPGLPDARDGDARDPLPRLTALVHARAEWGPCASTPQSAAVMAGRGGAAPAWDPRPRPGTPRAGHAQAIEAIRAGIARGDYYQINYTLPLHLDWPPDLDPAQAYAYLAGRHPVSHAACVRDGNRWVLSLSPELFIARDGARLRVRPMKGTAPRHADPAWDRQAGEALQRSAKNRAENLMIVDLLRNDLGRIAVPGSVRVPALFDLEAYPSVWTLTSTVEAEAPDVPLAEVMRALFPCGSVTGAPKIAAMRAIRALEQRRRGIYCGSVGWLAPDGDFSLNVAIRTIELRDGQAQFGVGGGIVYDSRAADEWEECLWKARVLNPD</sequence>
<keyword evidence="2" id="KW-0032">Aminotransferase</keyword>
<dbReference type="EMBL" id="CP158252">
    <property type="protein sequence ID" value="XDJ41626.1"/>
    <property type="molecule type" value="Genomic_DNA"/>
</dbReference>
<organism evidence="2">
    <name type="scientific">Castellaniella ginsengisoli</name>
    <dbReference type="NCBI Taxonomy" id="546114"/>
    <lineage>
        <taxon>Bacteria</taxon>
        <taxon>Pseudomonadati</taxon>
        <taxon>Pseudomonadota</taxon>
        <taxon>Betaproteobacteria</taxon>
        <taxon>Burkholderiales</taxon>
        <taxon>Alcaligenaceae</taxon>
        <taxon>Castellaniella</taxon>
    </lineage>
</organism>
<evidence type="ECO:0000313" key="2">
    <source>
        <dbReference type="EMBL" id="XDJ41626.1"/>
    </source>
</evidence>
<dbReference type="GO" id="GO:0009396">
    <property type="term" value="P:folic acid-containing compound biosynthetic process"/>
    <property type="evidence" value="ECO:0007669"/>
    <property type="project" value="InterPro"/>
</dbReference>
<evidence type="ECO:0000259" key="1">
    <source>
        <dbReference type="Pfam" id="PF00425"/>
    </source>
</evidence>
<dbReference type="InterPro" id="IPR019999">
    <property type="entry name" value="Anth_synth_I-like"/>
</dbReference>
<dbReference type="PANTHER" id="PTHR11236">
    <property type="entry name" value="AMINOBENZOATE/ANTHRANILATE SYNTHASE"/>
    <property type="match status" value="1"/>
</dbReference>
<dbReference type="GO" id="GO:0046820">
    <property type="term" value="F:4-amino-4-deoxychorismate synthase activity"/>
    <property type="evidence" value="ECO:0007669"/>
    <property type="project" value="UniProtKB-EC"/>
</dbReference>
<reference evidence="2" key="1">
    <citation type="submission" date="2024-05" db="EMBL/GenBank/DDBJ databases">
        <authorList>
            <person name="Luo Y.-C."/>
            <person name="Nicholds J."/>
            <person name="Mortimer T."/>
            <person name="Maboni G."/>
        </authorList>
    </citation>
    <scope>NUCLEOTIDE SEQUENCE</scope>
    <source>
        <strain evidence="2">153920</strain>
    </source>
</reference>
<dbReference type="PRINTS" id="PR00095">
    <property type="entry name" value="ANTSNTHASEI"/>
</dbReference>
<protein>
    <submittedName>
        <fullName evidence="2">Aminodeoxychorismate synthase component I</fullName>
        <ecNumber evidence="2">2.6.1.85</ecNumber>
    </submittedName>
</protein>
<dbReference type="InterPro" id="IPR005802">
    <property type="entry name" value="ADC_synth_comp_1"/>
</dbReference>
<accession>A0AB39CI26</accession>
<dbReference type="InterPro" id="IPR015890">
    <property type="entry name" value="Chorismate_C"/>
</dbReference>
<dbReference type="GO" id="GO:0000162">
    <property type="term" value="P:L-tryptophan biosynthetic process"/>
    <property type="evidence" value="ECO:0007669"/>
    <property type="project" value="TreeGrafter"/>
</dbReference>
<dbReference type="InterPro" id="IPR005801">
    <property type="entry name" value="ADC_synthase"/>
</dbReference>